<dbReference type="OrthoDB" id="1882251at2759"/>
<sequence length="345" mass="39265">MASRNDNDKPVTIEELRSFHRIDRDVYRMLAINLGKDPILSMAVIALWIFMEELGYPSIILELLIYQNHLLTSWAFDEAVSSVYYIITSTPPPPLQGTSITDMPTTLRLLQDYGSRLYISKNSLFEHAEIGYTSLTQTIGTVFYRLFGDIFREATQRNFNLNLGYGGDEIYGDGNTHGQEETGNVVEPEPVEPKSVVFGNGIPPAPLRDETNEFRKLEVGSSSGTKQCENISEIGEPSTLPIIEEQQTVQVIPPDERTMFITFSRGFPISEVQLREFFIRTYGDCIESIYMQEIKPPQRQSMFAKIVFHASEIIDLILAGETKVRFFINGRHIQARRFEAREGSR</sequence>
<dbReference type="PANTHER" id="PTHR33527">
    <property type="entry name" value="OS07G0274300 PROTEIN"/>
    <property type="match status" value="1"/>
</dbReference>
<dbReference type="OMA" id="YPVYEWE"/>
<dbReference type="EMBL" id="CM010723">
    <property type="protein sequence ID" value="RZC76661.1"/>
    <property type="molecule type" value="Genomic_DNA"/>
</dbReference>
<dbReference type="Gramene" id="RZC76661">
    <property type="protein sequence ID" value="RZC76661"/>
    <property type="gene ID" value="C5167_000790"/>
</dbReference>
<gene>
    <name evidence="1" type="ORF">C5167_000790</name>
</gene>
<evidence type="ECO:0008006" key="3">
    <source>
        <dbReference type="Google" id="ProtNLM"/>
    </source>
</evidence>
<dbReference type="Proteomes" id="UP000316621">
    <property type="component" value="Chromosome 9"/>
</dbReference>
<organism evidence="1 2">
    <name type="scientific">Papaver somniferum</name>
    <name type="common">Opium poppy</name>
    <dbReference type="NCBI Taxonomy" id="3469"/>
    <lineage>
        <taxon>Eukaryota</taxon>
        <taxon>Viridiplantae</taxon>
        <taxon>Streptophyta</taxon>
        <taxon>Embryophyta</taxon>
        <taxon>Tracheophyta</taxon>
        <taxon>Spermatophyta</taxon>
        <taxon>Magnoliopsida</taxon>
        <taxon>Ranunculales</taxon>
        <taxon>Papaveraceae</taxon>
        <taxon>Papaveroideae</taxon>
        <taxon>Papaver</taxon>
    </lineage>
</organism>
<keyword evidence="2" id="KW-1185">Reference proteome</keyword>
<evidence type="ECO:0000313" key="1">
    <source>
        <dbReference type="EMBL" id="RZC76661.1"/>
    </source>
</evidence>
<protein>
    <recommendedName>
        <fullName evidence="3">RRM domain-containing protein</fullName>
    </recommendedName>
</protein>
<dbReference type="AlphaFoldDB" id="A0A4Y7KX62"/>
<proteinExistence type="predicted"/>
<reference evidence="1 2" key="1">
    <citation type="journal article" date="2018" name="Science">
        <title>The opium poppy genome and morphinan production.</title>
        <authorList>
            <person name="Guo L."/>
            <person name="Winzer T."/>
            <person name="Yang X."/>
            <person name="Li Y."/>
            <person name="Ning Z."/>
            <person name="He Z."/>
            <person name="Teodor R."/>
            <person name="Lu Y."/>
            <person name="Bowser T.A."/>
            <person name="Graham I.A."/>
            <person name="Ye K."/>
        </authorList>
    </citation>
    <scope>NUCLEOTIDE SEQUENCE [LARGE SCALE GENOMIC DNA]</scope>
    <source>
        <strain evidence="2">cv. HN1</strain>
        <tissue evidence="1">Leaves</tissue>
    </source>
</reference>
<dbReference type="PANTHER" id="PTHR33527:SF14">
    <property type="entry name" value="OS07G0274300 PROTEIN"/>
    <property type="match status" value="1"/>
</dbReference>
<name>A0A4Y7KX62_PAPSO</name>
<accession>A0A4Y7KX62</accession>
<evidence type="ECO:0000313" key="2">
    <source>
        <dbReference type="Proteomes" id="UP000316621"/>
    </source>
</evidence>